<dbReference type="Gene3D" id="3.30.2170.10">
    <property type="entry name" value="archaeoglobus fulgidus dsm 4304 superfamily"/>
    <property type="match status" value="1"/>
</dbReference>
<gene>
    <name evidence="2" type="ORF">ENM60_04365</name>
</gene>
<organism evidence="2">
    <name type="scientific">Thermogladius calderae</name>
    <dbReference type="NCBI Taxonomy" id="1200300"/>
    <lineage>
        <taxon>Archaea</taxon>
        <taxon>Thermoproteota</taxon>
        <taxon>Thermoprotei</taxon>
        <taxon>Desulfurococcales</taxon>
        <taxon>Desulfurococcaceae</taxon>
        <taxon>Thermogladius</taxon>
    </lineage>
</organism>
<proteinExistence type="inferred from homology"/>
<evidence type="ECO:0000256" key="1">
    <source>
        <dbReference type="HAMAP-Rule" id="MF_00582"/>
    </source>
</evidence>
<dbReference type="AlphaFoldDB" id="A0A7J3XZ54"/>
<dbReference type="PIRSF" id="PIRSF006380">
    <property type="entry name" value="UCP006380"/>
    <property type="match status" value="1"/>
</dbReference>
<sequence>MNYIGFDDGYFPVWFKSRRGYTIVLGVRTGEDLKPVAIGFKPVLVDAGLSEAGIIELSKMLGEGLILLDGVTYSGFDVVDPWRIHDSTGQPVVVVQYGDVDVGGVVEALRKHFPDGEERLRVFLKAFESLKPVETPWRTIRILPVGVEYQEAIRLVKQAMIYSPIPEPLRIAHSVASALTRLFHHKLSLG</sequence>
<dbReference type="EMBL" id="DRYK01000055">
    <property type="protein sequence ID" value="HHP68004.1"/>
    <property type="molecule type" value="Genomic_DNA"/>
</dbReference>
<accession>A0A7J3XZ54</accession>
<comment type="similarity">
    <text evidence="1">Belongs to the UPF0215 family.</text>
</comment>
<evidence type="ECO:0000313" key="2">
    <source>
        <dbReference type="EMBL" id="HHP68004.1"/>
    </source>
</evidence>
<dbReference type="HAMAP" id="MF_00582">
    <property type="entry name" value="UPF0215"/>
    <property type="match status" value="1"/>
</dbReference>
<reference evidence="2" key="1">
    <citation type="journal article" date="2020" name="mSystems">
        <title>Genome- and Community-Level Interaction Insights into Carbon Utilization and Element Cycling Functions of Hydrothermarchaeota in Hydrothermal Sediment.</title>
        <authorList>
            <person name="Zhou Z."/>
            <person name="Liu Y."/>
            <person name="Xu W."/>
            <person name="Pan J."/>
            <person name="Luo Z.H."/>
            <person name="Li M."/>
        </authorList>
    </citation>
    <scope>NUCLEOTIDE SEQUENCE [LARGE SCALE GENOMIC DNA]</scope>
    <source>
        <strain evidence="2">SpSt-110</strain>
    </source>
</reference>
<dbReference type="PANTHER" id="PTHR39518">
    <property type="entry name" value="UPF0215 PROTEIN MJ1150"/>
    <property type="match status" value="1"/>
</dbReference>
<dbReference type="InterPro" id="IPR002802">
    <property type="entry name" value="Endo_dU"/>
</dbReference>
<protein>
    <recommendedName>
        <fullName evidence="1">UPF0215 protein ENM60_04365</fullName>
    </recommendedName>
</protein>
<dbReference type="PANTHER" id="PTHR39518:SF2">
    <property type="entry name" value="UPF0215 PROTEIN MJ1150"/>
    <property type="match status" value="1"/>
</dbReference>
<dbReference type="Pfam" id="PF01949">
    <property type="entry name" value="Endo_dU"/>
    <property type="match status" value="1"/>
</dbReference>
<comment type="caution">
    <text evidence="2">The sequence shown here is derived from an EMBL/GenBank/DDBJ whole genome shotgun (WGS) entry which is preliminary data.</text>
</comment>
<name>A0A7J3XZ54_9CREN</name>